<dbReference type="GO" id="GO:0016787">
    <property type="term" value="F:hydrolase activity"/>
    <property type="evidence" value="ECO:0007669"/>
    <property type="project" value="UniProtKB-KW"/>
</dbReference>
<dbReference type="Proteomes" id="UP001336020">
    <property type="component" value="Unassembled WGS sequence"/>
</dbReference>
<dbReference type="PROSITE" id="PS51257">
    <property type="entry name" value="PROKAR_LIPOPROTEIN"/>
    <property type="match status" value="1"/>
</dbReference>
<dbReference type="Pfam" id="PF08386">
    <property type="entry name" value="Abhydrolase_4"/>
    <property type="match status" value="1"/>
</dbReference>
<gene>
    <name evidence="4" type="ORF">Q7514_02025</name>
</gene>
<sequence length="519" mass="52830">MRRTGVLAVCWLAVASVVAACGAGPSIRPDVAVVQDVGGDQPAEPDESDPGATDLPVPQSDLAWRDCTAETIGGFGLPPGPTGLVLECAQVPTPIDVTGAVPGSFPLGVLRARITDTPDDVAPLVVTTGSDLPSSRALAALATGPMSATLTARPLVAVDRRGLGMSQEIDCIFGADHRALADLGQFGRSGDASDRVAELGRQATISCTDYLQPQQLMFGASHAASDIEQLRRAWDVDRLGLLGIGNGATVALAYAAAYPGGVGRLILDSPAAATADAELLAESGARGAEAAVDEFARRCAALECSLGPDPRGAIEELYGRAADGLLAPVSSNALLTAITAFLGTPRADLQARIRELSDMLAAARDGDVMPLLESVGAAEAMLSTDGQWVSQCSDGQRWPTAMRAAELQKIWSTTYPLFGGDAAVAATSCAAWPSMAAPALPAALDVPVLVTSAAADPIVGNAGLESVTGALTASGIRWTALAWQGAGYSATLHSTCAQSRAEAYVADGVLPPNGSLCPA</sequence>
<keyword evidence="5" id="KW-1185">Reference proteome</keyword>
<name>A0ABU7L430_9NOCA</name>
<keyword evidence="4" id="KW-0378">Hydrolase</keyword>
<keyword evidence="2" id="KW-0732">Signal</keyword>
<accession>A0ABU7L430</accession>
<dbReference type="InterPro" id="IPR013595">
    <property type="entry name" value="Pept_S33_TAP-like_C"/>
</dbReference>
<organism evidence="4 5">
    <name type="scientific">Rhodococcus artemisiae</name>
    <dbReference type="NCBI Taxonomy" id="714159"/>
    <lineage>
        <taxon>Bacteria</taxon>
        <taxon>Bacillati</taxon>
        <taxon>Actinomycetota</taxon>
        <taxon>Actinomycetes</taxon>
        <taxon>Mycobacteriales</taxon>
        <taxon>Nocardiaceae</taxon>
        <taxon>Rhodococcus</taxon>
    </lineage>
</organism>
<evidence type="ECO:0000313" key="4">
    <source>
        <dbReference type="EMBL" id="MEE2056301.1"/>
    </source>
</evidence>
<evidence type="ECO:0000256" key="1">
    <source>
        <dbReference type="SAM" id="MobiDB-lite"/>
    </source>
</evidence>
<feature type="chain" id="PRO_5045217006" evidence="2">
    <location>
        <begin position="20"/>
        <end position="519"/>
    </location>
</feature>
<feature type="domain" description="Peptidase S33 tripeptidyl aminopeptidase-like C-terminal" evidence="3">
    <location>
        <begin position="416"/>
        <end position="517"/>
    </location>
</feature>
<dbReference type="Gene3D" id="3.40.50.1820">
    <property type="entry name" value="alpha/beta hydrolase"/>
    <property type="match status" value="1"/>
</dbReference>
<feature type="region of interest" description="Disordered" evidence="1">
    <location>
        <begin position="37"/>
        <end position="56"/>
    </location>
</feature>
<dbReference type="SUPFAM" id="SSF53474">
    <property type="entry name" value="alpha/beta-Hydrolases"/>
    <property type="match status" value="2"/>
</dbReference>
<proteinExistence type="predicted"/>
<evidence type="ECO:0000259" key="3">
    <source>
        <dbReference type="Pfam" id="PF08386"/>
    </source>
</evidence>
<evidence type="ECO:0000313" key="5">
    <source>
        <dbReference type="Proteomes" id="UP001336020"/>
    </source>
</evidence>
<dbReference type="RefSeq" id="WP_330131589.1">
    <property type="nucleotide sequence ID" value="NZ_JAUTXY010000001.1"/>
</dbReference>
<dbReference type="InterPro" id="IPR029058">
    <property type="entry name" value="AB_hydrolase_fold"/>
</dbReference>
<reference evidence="4 5" key="1">
    <citation type="submission" date="2023-07" db="EMBL/GenBank/DDBJ databases">
        <authorList>
            <person name="Girao M."/>
            <person name="Carvalho M.F."/>
        </authorList>
    </citation>
    <scope>NUCLEOTIDE SEQUENCE [LARGE SCALE GENOMIC DNA]</scope>
    <source>
        <strain evidence="4 5">YIM65754</strain>
    </source>
</reference>
<feature type="signal peptide" evidence="2">
    <location>
        <begin position="1"/>
        <end position="19"/>
    </location>
</feature>
<dbReference type="EMBL" id="JAUTXY010000001">
    <property type="protein sequence ID" value="MEE2056301.1"/>
    <property type="molecule type" value="Genomic_DNA"/>
</dbReference>
<protein>
    <submittedName>
        <fullName evidence="4">Alpha/beta fold hydrolase</fullName>
    </submittedName>
</protein>
<comment type="caution">
    <text evidence="4">The sequence shown here is derived from an EMBL/GenBank/DDBJ whole genome shotgun (WGS) entry which is preliminary data.</text>
</comment>
<evidence type="ECO:0000256" key="2">
    <source>
        <dbReference type="SAM" id="SignalP"/>
    </source>
</evidence>